<dbReference type="InterPro" id="IPR032466">
    <property type="entry name" value="Metal_Hydrolase"/>
</dbReference>
<organism evidence="5 6">
    <name type="scientific">Prosthecobacter vanneervenii</name>
    <dbReference type="NCBI Taxonomy" id="48466"/>
    <lineage>
        <taxon>Bacteria</taxon>
        <taxon>Pseudomonadati</taxon>
        <taxon>Verrucomicrobiota</taxon>
        <taxon>Verrucomicrobiia</taxon>
        <taxon>Verrucomicrobiales</taxon>
        <taxon>Verrucomicrobiaceae</taxon>
        <taxon>Prosthecobacter</taxon>
    </lineage>
</organism>
<reference evidence="5 6" key="1">
    <citation type="submission" date="2020-08" db="EMBL/GenBank/DDBJ databases">
        <title>Genomic Encyclopedia of Type Strains, Phase IV (KMG-IV): sequencing the most valuable type-strain genomes for metagenomic binning, comparative biology and taxonomic classification.</title>
        <authorList>
            <person name="Goeker M."/>
        </authorList>
    </citation>
    <scope>NUCLEOTIDE SEQUENCE [LARGE SCALE GENOMIC DNA]</scope>
    <source>
        <strain evidence="5 6">DSM 12252</strain>
    </source>
</reference>
<protein>
    <submittedName>
        <fullName evidence="5">N-acyl-D-amino-acid deacylase</fullName>
        <ecNumber evidence="5">3.5.1.81</ecNumber>
    </submittedName>
</protein>
<dbReference type="Gene3D" id="3.20.20.140">
    <property type="entry name" value="Metal-dependent hydrolases"/>
    <property type="match status" value="2"/>
</dbReference>
<comment type="caution">
    <text evidence="5">The sequence shown here is derived from an EMBL/GenBank/DDBJ whole genome shotgun (WGS) entry which is preliminary data.</text>
</comment>
<keyword evidence="6" id="KW-1185">Reference proteome</keyword>
<keyword evidence="2 5" id="KW-0378">Hydrolase</keyword>
<dbReference type="InterPro" id="IPR011059">
    <property type="entry name" value="Metal-dep_hydrolase_composite"/>
</dbReference>
<dbReference type="CDD" id="cd01297">
    <property type="entry name" value="D-aminoacylase"/>
    <property type="match status" value="1"/>
</dbReference>
<dbReference type="EMBL" id="JACHIG010000013">
    <property type="protein sequence ID" value="MBB5035134.1"/>
    <property type="molecule type" value="Genomic_DNA"/>
</dbReference>
<dbReference type="Gene3D" id="2.30.40.10">
    <property type="entry name" value="Urease, subunit C, domain 1"/>
    <property type="match status" value="1"/>
</dbReference>
<feature type="chain" id="PRO_5031445581" evidence="3">
    <location>
        <begin position="18"/>
        <end position="519"/>
    </location>
</feature>
<dbReference type="GO" id="GO:0008448">
    <property type="term" value="F:N-acetylglucosamine-6-phosphate deacetylase activity"/>
    <property type="evidence" value="ECO:0007669"/>
    <property type="project" value="TreeGrafter"/>
</dbReference>
<comment type="similarity">
    <text evidence="1">Belongs to the metallo-dependent hydrolases superfamily. NagA family.</text>
</comment>
<dbReference type="SUPFAM" id="SSF51338">
    <property type="entry name" value="Composite domain of metallo-dependent hydrolases"/>
    <property type="match status" value="1"/>
</dbReference>
<evidence type="ECO:0000256" key="1">
    <source>
        <dbReference type="ARBA" id="ARBA00010716"/>
    </source>
</evidence>
<sequence length="519" mass="56026">MMIRLLFACLLAASLRAADYDLLITHARIADGSGGPLIEGSVAVKEGRIAAVGQVQGIASDVIDAGGKIVAPGFIDVHTHSEDICRNPVAENFLRMGVTTIITGNCGHSRTDVGKFFQEIEESKVALNVATLIGHGSVREQAMGGSFIRAPNDEQLAAMKGLVDQAMTDGAVGISTGLIYVPGSFAKTDELIAMAKVAAAHDGIYVSHMRYETTRIFQALEEFIRIAREANVRAEVSHIKLSGPTAWGKADEVLNVLKKARASGLKITQDQYAYTASSTGLRQTLPDSALEGEHADFVARIADPKQKAEIIAKMAEMRTRQGRKDYGYAVIARCKADPSLNGKTIPEAAKMRRGSDTLEDQVELILEIEAQGGASAIFHGMNEDDLQTFLKHPLTMIASDGGPRRLGEDVPHPRSYGNNARVLGRYVRDLKILTLTEAIRRMTALPAQTFHLKDRGMLKTGAHADIVVFDPAKVNDPSTFSDPHHYAEGFTHIVVNGGVVIRDGQLTEIRTGGPLRMGQ</sequence>
<accession>A0A7W8DM77</accession>
<dbReference type="EC" id="3.5.1.81" evidence="5"/>
<evidence type="ECO:0000256" key="3">
    <source>
        <dbReference type="SAM" id="SignalP"/>
    </source>
</evidence>
<feature type="signal peptide" evidence="3">
    <location>
        <begin position="1"/>
        <end position="17"/>
    </location>
</feature>
<proteinExistence type="inferred from homology"/>
<dbReference type="GO" id="GO:0047420">
    <property type="term" value="F:N-acyl-D-amino-acid deacylase activity"/>
    <property type="evidence" value="ECO:0007669"/>
    <property type="project" value="UniProtKB-EC"/>
</dbReference>
<feature type="domain" description="Amidohydrolase 3" evidence="4">
    <location>
        <begin position="61"/>
        <end position="500"/>
    </location>
</feature>
<gene>
    <name evidence="5" type="ORF">HNQ65_004742</name>
</gene>
<dbReference type="PANTHER" id="PTHR11113:SF14">
    <property type="entry name" value="N-ACETYLGLUCOSAMINE-6-PHOSPHATE DEACETYLASE"/>
    <property type="match status" value="1"/>
</dbReference>
<evidence type="ECO:0000313" key="6">
    <source>
        <dbReference type="Proteomes" id="UP000590740"/>
    </source>
</evidence>
<dbReference type="SUPFAM" id="SSF51556">
    <property type="entry name" value="Metallo-dependent hydrolases"/>
    <property type="match status" value="1"/>
</dbReference>
<dbReference type="PANTHER" id="PTHR11113">
    <property type="entry name" value="N-ACETYLGLUCOSAMINE-6-PHOSPHATE DEACETYLASE"/>
    <property type="match status" value="1"/>
</dbReference>
<dbReference type="AlphaFoldDB" id="A0A7W8DM77"/>
<dbReference type="RefSeq" id="WP_184343611.1">
    <property type="nucleotide sequence ID" value="NZ_JACHIG010000013.1"/>
</dbReference>
<keyword evidence="3" id="KW-0732">Signal</keyword>
<evidence type="ECO:0000259" key="4">
    <source>
        <dbReference type="Pfam" id="PF07969"/>
    </source>
</evidence>
<dbReference type="Proteomes" id="UP000590740">
    <property type="component" value="Unassembled WGS sequence"/>
</dbReference>
<dbReference type="GO" id="GO:0006046">
    <property type="term" value="P:N-acetylglucosamine catabolic process"/>
    <property type="evidence" value="ECO:0007669"/>
    <property type="project" value="TreeGrafter"/>
</dbReference>
<dbReference type="Pfam" id="PF07969">
    <property type="entry name" value="Amidohydro_3"/>
    <property type="match status" value="1"/>
</dbReference>
<evidence type="ECO:0000313" key="5">
    <source>
        <dbReference type="EMBL" id="MBB5035134.1"/>
    </source>
</evidence>
<dbReference type="InterPro" id="IPR013108">
    <property type="entry name" value="Amidohydro_3"/>
</dbReference>
<name>A0A7W8DM77_9BACT</name>
<evidence type="ECO:0000256" key="2">
    <source>
        <dbReference type="ARBA" id="ARBA00022801"/>
    </source>
</evidence>